<dbReference type="AlphaFoldDB" id="A0A2K3K7Y5"/>
<evidence type="ECO:0000259" key="3">
    <source>
        <dbReference type="PROSITE" id="PS50158"/>
    </source>
</evidence>
<feature type="non-terminal residue" evidence="4">
    <location>
        <position position="126"/>
    </location>
</feature>
<sequence length="126" mass="14090">DKEKILVISNNEKKFGAALKPIGKPLKNQNHNQNRIKNGNPSRAPTVRQQQPPPPPKNDTGEFLCYNCWKPGHMAKKCKGQTRPKPAHLKAPKVNVTDEAYTAMITEINMVGVITGWWIDTGATRH</sequence>
<evidence type="ECO:0000256" key="2">
    <source>
        <dbReference type="SAM" id="MobiDB-lite"/>
    </source>
</evidence>
<keyword evidence="1" id="KW-0479">Metal-binding</keyword>
<dbReference type="SUPFAM" id="SSF57756">
    <property type="entry name" value="Retrovirus zinc finger-like domains"/>
    <property type="match status" value="1"/>
</dbReference>
<feature type="non-terminal residue" evidence="4">
    <location>
        <position position="1"/>
    </location>
</feature>
<comment type="caution">
    <text evidence="4">The sequence shown here is derived from an EMBL/GenBank/DDBJ whole genome shotgun (WGS) entry which is preliminary data.</text>
</comment>
<evidence type="ECO:0000313" key="4">
    <source>
        <dbReference type="EMBL" id="PNX62382.1"/>
    </source>
</evidence>
<gene>
    <name evidence="4" type="ORF">L195_g061119</name>
</gene>
<reference evidence="4 5" key="1">
    <citation type="journal article" date="2014" name="Am. J. Bot.">
        <title>Genome assembly and annotation for red clover (Trifolium pratense; Fabaceae).</title>
        <authorList>
            <person name="Istvanek J."/>
            <person name="Jaros M."/>
            <person name="Krenek A."/>
            <person name="Repkova J."/>
        </authorList>
    </citation>
    <scope>NUCLEOTIDE SEQUENCE [LARGE SCALE GENOMIC DNA]</scope>
    <source>
        <strain evidence="5">cv. Tatra</strain>
        <tissue evidence="4">Young leaves</tissue>
    </source>
</reference>
<feature type="domain" description="CCHC-type" evidence="3">
    <location>
        <begin position="65"/>
        <end position="79"/>
    </location>
</feature>
<protein>
    <submittedName>
        <fullName evidence="4">High mobility group B protein 6-like</fullName>
    </submittedName>
</protein>
<keyword evidence="1" id="KW-0862">Zinc</keyword>
<evidence type="ECO:0000313" key="5">
    <source>
        <dbReference type="Proteomes" id="UP000236291"/>
    </source>
</evidence>
<dbReference type="Proteomes" id="UP000236291">
    <property type="component" value="Unassembled WGS sequence"/>
</dbReference>
<dbReference type="GO" id="GO:0003676">
    <property type="term" value="F:nucleic acid binding"/>
    <property type="evidence" value="ECO:0007669"/>
    <property type="project" value="InterPro"/>
</dbReference>
<feature type="region of interest" description="Disordered" evidence="2">
    <location>
        <begin position="21"/>
        <end position="60"/>
    </location>
</feature>
<dbReference type="Gene3D" id="4.10.60.10">
    <property type="entry name" value="Zinc finger, CCHC-type"/>
    <property type="match status" value="1"/>
</dbReference>
<proteinExistence type="predicted"/>
<reference evidence="4 5" key="2">
    <citation type="journal article" date="2017" name="Front. Plant Sci.">
        <title>Gene Classification and Mining of Molecular Markers Useful in Red Clover (Trifolium pratense) Breeding.</title>
        <authorList>
            <person name="Istvanek J."/>
            <person name="Dluhosova J."/>
            <person name="Dluhos P."/>
            <person name="Patkova L."/>
            <person name="Nedelnik J."/>
            <person name="Repkova J."/>
        </authorList>
    </citation>
    <scope>NUCLEOTIDE SEQUENCE [LARGE SCALE GENOMIC DNA]</scope>
    <source>
        <strain evidence="5">cv. Tatra</strain>
        <tissue evidence="4">Young leaves</tissue>
    </source>
</reference>
<keyword evidence="1" id="KW-0863">Zinc-finger</keyword>
<evidence type="ECO:0000256" key="1">
    <source>
        <dbReference type="PROSITE-ProRule" id="PRU00047"/>
    </source>
</evidence>
<feature type="compositionally biased region" description="Polar residues" evidence="2">
    <location>
        <begin position="27"/>
        <end position="43"/>
    </location>
</feature>
<dbReference type="Pfam" id="PF00098">
    <property type="entry name" value="zf-CCHC"/>
    <property type="match status" value="1"/>
</dbReference>
<dbReference type="InterPro" id="IPR036875">
    <property type="entry name" value="Znf_CCHC_sf"/>
</dbReference>
<name>A0A2K3K7Y5_TRIPR</name>
<dbReference type="SMART" id="SM00343">
    <property type="entry name" value="ZnF_C2HC"/>
    <property type="match status" value="1"/>
</dbReference>
<dbReference type="InterPro" id="IPR001878">
    <property type="entry name" value="Znf_CCHC"/>
</dbReference>
<dbReference type="PROSITE" id="PS50158">
    <property type="entry name" value="ZF_CCHC"/>
    <property type="match status" value="1"/>
</dbReference>
<accession>A0A2K3K7Y5</accession>
<dbReference type="GO" id="GO:0008270">
    <property type="term" value="F:zinc ion binding"/>
    <property type="evidence" value="ECO:0007669"/>
    <property type="project" value="UniProtKB-KW"/>
</dbReference>
<dbReference type="EMBL" id="ASHM01147325">
    <property type="protein sequence ID" value="PNX62382.1"/>
    <property type="molecule type" value="Genomic_DNA"/>
</dbReference>
<organism evidence="4 5">
    <name type="scientific">Trifolium pratense</name>
    <name type="common">Red clover</name>
    <dbReference type="NCBI Taxonomy" id="57577"/>
    <lineage>
        <taxon>Eukaryota</taxon>
        <taxon>Viridiplantae</taxon>
        <taxon>Streptophyta</taxon>
        <taxon>Embryophyta</taxon>
        <taxon>Tracheophyta</taxon>
        <taxon>Spermatophyta</taxon>
        <taxon>Magnoliopsida</taxon>
        <taxon>eudicotyledons</taxon>
        <taxon>Gunneridae</taxon>
        <taxon>Pentapetalae</taxon>
        <taxon>rosids</taxon>
        <taxon>fabids</taxon>
        <taxon>Fabales</taxon>
        <taxon>Fabaceae</taxon>
        <taxon>Papilionoideae</taxon>
        <taxon>50 kb inversion clade</taxon>
        <taxon>NPAAA clade</taxon>
        <taxon>Hologalegina</taxon>
        <taxon>IRL clade</taxon>
        <taxon>Trifolieae</taxon>
        <taxon>Trifolium</taxon>
    </lineage>
</organism>